<evidence type="ECO:0000256" key="1">
    <source>
        <dbReference type="SAM" id="MobiDB-lite"/>
    </source>
</evidence>
<gene>
    <name evidence="2" type="ORF">ATL31_1160</name>
</gene>
<evidence type="ECO:0008006" key="4">
    <source>
        <dbReference type="Google" id="ProtNLM"/>
    </source>
</evidence>
<feature type="compositionally biased region" description="Low complexity" evidence="1">
    <location>
        <begin position="407"/>
        <end position="416"/>
    </location>
</feature>
<feature type="region of interest" description="Disordered" evidence="1">
    <location>
        <begin position="382"/>
        <end position="499"/>
    </location>
</feature>
<dbReference type="RefSeq" id="WP_101394931.1">
    <property type="nucleotide sequence ID" value="NZ_PJNE01000001.1"/>
</dbReference>
<proteinExistence type="predicted"/>
<dbReference type="EMBL" id="PJNE01000001">
    <property type="protein sequence ID" value="PKW26350.1"/>
    <property type="molecule type" value="Genomic_DNA"/>
</dbReference>
<dbReference type="Proteomes" id="UP000233781">
    <property type="component" value="Unassembled WGS sequence"/>
</dbReference>
<organism evidence="2 3">
    <name type="scientific">Phycicoccus duodecadis</name>
    <dbReference type="NCBI Taxonomy" id="173053"/>
    <lineage>
        <taxon>Bacteria</taxon>
        <taxon>Bacillati</taxon>
        <taxon>Actinomycetota</taxon>
        <taxon>Actinomycetes</taxon>
        <taxon>Micrococcales</taxon>
        <taxon>Intrasporangiaceae</taxon>
        <taxon>Phycicoccus</taxon>
    </lineage>
</organism>
<feature type="compositionally biased region" description="Basic residues" evidence="1">
    <location>
        <begin position="454"/>
        <end position="463"/>
    </location>
</feature>
<reference evidence="2 3" key="1">
    <citation type="submission" date="2017-12" db="EMBL/GenBank/DDBJ databases">
        <title>Sequencing the genomes of 1000 Actinobacteria strains.</title>
        <authorList>
            <person name="Klenk H.-P."/>
        </authorList>
    </citation>
    <scope>NUCLEOTIDE SEQUENCE [LARGE SCALE GENOMIC DNA]</scope>
    <source>
        <strain evidence="2 3">DSM 12806</strain>
    </source>
</reference>
<dbReference type="AlphaFoldDB" id="A0A2N3YHN6"/>
<name>A0A2N3YHN6_9MICO</name>
<comment type="caution">
    <text evidence="2">The sequence shown here is derived from an EMBL/GenBank/DDBJ whole genome shotgun (WGS) entry which is preliminary data.</text>
</comment>
<evidence type="ECO:0000313" key="2">
    <source>
        <dbReference type="EMBL" id="PKW26350.1"/>
    </source>
</evidence>
<sequence length="574" mass="59942">MDRGQVSSRIAALRAECALLGRELSEAGRGLAPDEAFELAGEAQGLANAADALVAVAGAWGARVETTMRSGSWERVHPVGYMDAMAAAQMSLATGLTEGVAGRKAALGAALGERFPRVRDLLLGGEVPAATAQKVVDACAGLDVEACLRVDAGLAPRLAAMDPARVAAEARRVATTVAAAQVAAHAALTKKGRCVEARAGVDGLTDWFASLPTATSAAMWSAVESLAGEYRAQDESLSVPESRADALTDLVLRNVTVTAQVTLGIPVVTDRPAPETVPGERFRVDWGDDETIVDAVTGEEVRSGDLDPATREELSWIEVPAEAEGDLTTIMAEVLPGFAVSGTQLPGLGWVDAATLANLLKTLPMGVARAVLDAETGTLAGRQRRVPAAEGHRRLRHHPRRHLPDVGLLPARGALRPRPRQTLAGGRDHAGRPRGPLPATSSLQAARALATGPRSRRHRHRARSERCDPHHRAPAPAPRLSAVRCPRNHPDLPNVGRPGLHVERSQHAEEIARSRACCGLSTSAETSDSAVPAGGADPHTGSGTCCSSCERGLQVGSGPLPVRGSVHPDLPRTG</sequence>
<accession>A0A2N3YHN6</accession>
<evidence type="ECO:0000313" key="3">
    <source>
        <dbReference type="Proteomes" id="UP000233781"/>
    </source>
</evidence>
<keyword evidence="3" id="KW-1185">Reference proteome</keyword>
<feature type="region of interest" description="Disordered" evidence="1">
    <location>
        <begin position="524"/>
        <end position="544"/>
    </location>
</feature>
<protein>
    <recommendedName>
        <fullName evidence="4">DUF222 domain-containing protein</fullName>
    </recommendedName>
</protein>